<name>A0A366LKG8_9ACTN</name>
<dbReference type="SUPFAM" id="SSF55486">
    <property type="entry name" value="Metalloproteases ('zincins'), catalytic domain"/>
    <property type="match status" value="1"/>
</dbReference>
<dbReference type="AlphaFoldDB" id="A0A366LKG8"/>
<comment type="caution">
    <text evidence="1">The sequence shown here is derived from an EMBL/GenBank/DDBJ whole genome shotgun (WGS) entry which is preliminary data.</text>
</comment>
<dbReference type="GO" id="GO:0008237">
    <property type="term" value="F:metallopeptidase activity"/>
    <property type="evidence" value="ECO:0007669"/>
    <property type="project" value="InterPro"/>
</dbReference>
<organism evidence="1 2">
    <name type="scientific">Spongiactinospora rosea</name>
    <dbReference type="NCBI Taxonomy" id="2248750"/>
    <lineage>
        <taxon>Bacteria</taxon>
        <taxon>Bacillati</taxon>
        <taxon>Actinomycetota</taxon>
        <taxon>Actinomycetes</taxon>
        <taxon>Streptosporangiales</taxon>
        <taxon>Streptosporangiaceae</taxon>
        <taxon>Spongiactinospora</taxon>
    </lineage>
</organism>
<protein>
    <submittedName>
        <fullName evidence="1">Uncharacterized protein</fullName>
    </submittedName>
</protein>
<sequence length="937" mass="100476">MAAEGEICRLAVTVTVGHDGIHNDSTEFIQLAGQQLLFEDSNGDGEIDEEPLRPYHRGGTGDERHAVFSWNLIARPCIPQERSRDGFVLIHDPQAADFEADNWNLAGLRIVERDTDVVLYDHFVPDPDGNGGLTRFKKNEQQTWSTLDGDVDGDGITDRVERFGIVRADGVDAWLPANGADPCRKTIAVEVDWLQDRVMPISHQPSPGVMQEARQMFARAPVQPISFCPYIDTLPPGGVQLLVHEDDGIEVDRTDRVAALYPRSGDRPFDRYRQQFFTPGRSGVFHYNLWGFQIDAAASGLCCVGLRTEDFLVAMGPEVDPPVRLQSAVFAHELGHALGLGHGGADQVHYKPNYLSIMNYRYGHVGIPDFSDWKAAVATIGEAASSSQLREALRVVSTLDYSHEELPTLDRHALIEREGVGARRDVIAAWWDNDAVLRVGDASGSLDWKANGSIDANTVAVDINGQAHRCITGQDPDPGRGMNDLESTRMGDDVILNTAIYAGLNAYCDSTAAATDTASQTRDYSNDVAAGLLGADDWHRAKIHISGTAGPNTGPGDPMGLIIEPSAAELLARTDELMEAMVAATGPTPSTPRWGYVYMNRATPAEAPLGVPTLLDNAFQWSTAATGSGWAGVVTHLATGEYEVRLPGLGGAGGITHVTPFRTNNTGRVCAVRQYRRDGADQVIRVGCADRNGAPADWWFTLFYAAPATGQGPYATLRYEAPGGTASLPMVVNDGTYNSAGRVNRVIREGVGRYRAVLTGTAFAADDGHVQVSQYGSGAPAHCNAHARTPVGDGLDVSITCHAVTSSATPQPVDTPWLLSYVARAGLHGDRTIPAAYAQITGDPAHLVDSSRSWSSTGQSPAAVRLGTGNYRVSWETVGKYGGSVQITGTGSDGSSCHLGNIGDYAAPPRVAIDIWCYNAAGLPADAPFAVAYVRRP</sequence>
<dbReference type="EMBL" id="QMEY01000042">
    <property type="protein sequence ID" value="RBQ13929.1"/>
    <property type="molecule type" value="Genomic_DNA"/>
</dbReference>
<dbReference type="InterPro" id="IPR024079">
    <property type="entry name" value="MetalloPept_cat_dom_sf"/>
</dbReference>
<gene>
    <name evidence="1" type="ORF">DP939_43350</name>
</gene>
<reference evidence="1 2" key="1">
    <citation type="submission" date="2018-06" db="EMBL/GenBank/DDBJ databases">
        <title>Sphaerisporangium craniellae sp. nov., isolated from a marine sponge in the South China Sea.</title>
        <authorList>
            <person name="Li L."/>
        </authorList>
    </citation>
    <scope>NUCLEOTIDE SEQUENCE [LARGE SCALE GENOMIC DNA]</scope>
    <source>
        <strain evidence="1 2">LHW63015</strain>
    </source>
</reference>
<proteinExistence type="predicted"/>
<dbReference type="Proteomes" id="UP000253303">
    <property type="component" value="Unassembled WGS sequence"/>
</dbReference>
<evidence type="ECO:0000313" key="2">
    <source>
        <dbReference type="Proteomes" id="UP000253303"/>
    </source>
</evidence>
<keyword evidence="2" id="KW-1185">Reference proteome</keyword>
<accession>A0A366LKG8</accession>
<evidence type="ECO:0000313" key="1">
    <source>
        <dbReference type="EMBL" id="RBQ13929.1"/>
    </source>
</evidence>
<dbReference type="Gene3D" id="3.40.390.10">
    <property type="entry name" value="Collagenase (Catalytic Domain)"/>
    <property type="match status" value="1"/>
</dbReference>